<keyword evidence="4 8" id="KW-0812">Transmembrane</keyword>
<accession>A0A9X2Q4S6</accession>
<proteinExistence type="inferred from homology"/>
<dbReference type="InterPro" id="IPR012910">
    <property type="entry name" value="Plug_dom"/>
</dbReference>
<dbReference type="EMBL" id="JANUAE010000001">
    <property type="protein sequence ID" value="MCS3708623.1"/>
    <property type="molecule type" value="Genomic_DNA"/>
</dbReference>
<keyword evidence="5 9" id="KW-0732">Signal</keyword>
<dbReference type="Pfam" id="PF07715">
    <property type="entry name" value="Plug"/>
    <property type="match status" value="1"/>
</dbReference>
<dbReference type="AlphaFoldDB" id="A0A9X2Q4S6"/>
<gene>
    <name evidence="11" type="ORF">GGP61_000210</name>
</gene>
<dbReference type="SUPFAM" id="SSF49464">
    <property type="entry name" value="Carboxypeptidase regulatory domain-like"/>
    <property type="match status" value="1"/>
</dbReference>
<feature type="domain" description="TonB-dependent receptor plug" evidence="10">
    <location>
        <begin position="126"/>
        <end position="241"/>
    </location>
</feature>
<evidence type="ECO:0000256" key="4">
    <source>
        <dbReference type="ARBA" id="ARBA00022692"/>
    </source>
</evidence>
<evidence type="ECO:0000259" key="10">
    <source>
        <dbReference type="Pfam" id="PF07715"/>
    </source>
</evidence>
<evidence type="ECO:0000256" key="1">
    <source>
        <dbReference type="ARBA" id="ARBA00004571"/>
    </source>
</evidence>
<dbReference type="Gene3D" id="2.170.130.10">
    <property type="entry name" value="TonB-dependent receptor, plug domain"/>
    <property type="match status" value="1"/>
</dbReference>
<sequence>MKRLIPSVALGLALLLLPGLAWAQQGTVTGTVTEAETGEPLPGATVQIADENTGAASDAEGQYRITGVPAGEQTLRVSFVGYQTEERTINVPADGTVRVNFQLRTSQAELEEVVVQAYGGQQTTGEVSGSVSSIDAESIEQAPQQSAQGLLQGRAAGVTVTQTSGNPGSGFEVNIRGEGSINAGTQPLYIVDGVQVSFSGGSETTDTSPLNAIDPGNIASIEVLKDAAASAIYGAQAANGVVLINTKEGRAGETRVSVNFEGGARLQNYNYDPLSQENWIDLQIDALGEAGFRQGILPAYGLAPGTPLSEIPSTNWENFISRTGSSYGAGFSANGGNETTQFFLSGNWEKTNAALKSVSYEDFNFRVNVTQEFTERLDVDLKIGLQNSDQPGVCQDGFFINCPFSAIQFEPPITKPYEDDGSYYPFTSFGQSNNPAVVLNEARPVLDQTQIIGNISPSFQIASWLRFDGQLGLDYQQLRETDYETPIADPGGGGNNQIRNAEVTNLTTNATLNANRTFSSVHDVGVLVGGEYRREFITDDEFGVEGFNNPFFRVADAASSINFFQGNNSEFRLLSGFGSINYSYDDRYVVRLTGRADGSSRFGTNSQFGFFPSASVAWRVSNEEFFSPEFINNLKVRASYGVTGNSSIGGSGTNVDNFASRGLYQVSGSYEGTVGVRPSQLANPQLTWEEKEEFNLAIDYGLFGDRITGSFDAYRSTSSKLLLNRPLPSNSGFGSITQNLGEVRNEGIEVQVKTINLRTDDFQWSTRFNAGINRNEVLSLSEGQEELDAGDSLPVAVGHSLEAWKVPLWAGVNPADGRPMFYDQDGNITYRPTEADDQFFDGGEEDVQGGFGTRVSYKGLSLDAFFQFSYGSTSLPNTERAFLSNQGAFSAGLGLLNDRWKEPGDITDVARAVPSGVYPNADDFNSLTSYWLYDSSYIRLKNVRLGYQLPTSVTERLQIRGARIYVSGLNLITWTSYIGLDPEVAGAFNESSYPSEKQFNVGIEVNL</sequence>
<evidence type="ECO:0000256" key="6">
    <source>
        <dbReference type="ARBA" id="ARBA00023136"/>
    </source>
</evidence>
<dbReference type="InterPro" id="IPR023997">
    <property type="entry name" value="TonB-dep_OMP_SusC/RagA_CS"/>
</dbReference>
<evidence type="ECO:0000256" key="5">
    <source>
        <dbReference type="ARBA" id="ARBA00022729"/>
    </source>
</evidence>
<dbReference type="InterPro" id="IPR036942">
    <property type="entry name" value="Beta-barrel_TonB_sf"/>
</dbReference>
<keyword evidence="2 8" id="KW-0813">Transport</keyword>
<feature type="chain" id="PRO_5040719151" evidence="9">
    <location>
        <begin position="24"/>
        <end position="1007"/>
    </location>
</feature>
<keyword evidence="7 8" id="KW-0998">Cell outer membrane</keyword>
<evidence type="ECO:0000256" key="8">
    <source>
        <dbReference type="PROSITE-ProRule" id="PRU01360"/>
    </source>
</evidence>
<feature type="signal peptide" evidence="9">
    <location>
        <begin position="1"/>
        <end position="23"/>
    </location>
</feature>
<dbReference type="NCBIfam" id="TIGR04057">
    <property type="entry name" value="SusC_RagA_signa"/>
    <property type="match status" value="1"/>
</dbReference>
<comment type="caution">
    <text evidence="11">The sequence shown here is derived from an EMBL/GenBank/DDBJ whole genome shotgun (WGS) entry which is preliminary data.</text>
</comment>
<dbReference type="Proteomes" id="UP001155057">
    <property type="component" value="Unassembled WGS sequence"/>
</dbReference>
<dbReference type="GO" id="GO:0009279">
    <property type="term" value="C:cell outer membrane"/>
    <property type="evidence" value="ECO:0007669"/>
    <property type="project" value="UniProtKB-SubCell"/>
</dbReference>
<dbReference type="Gene3D" id="2.60.40.1120">
    <property type="entry name" value="Carboxypeptidase-like, regulatory domain"/>
    <property type="match status" value="1"/>
</dbReference>
<dbReference type="InterPro" id="IPR037066">
    <property type="entry name" value="Plug_dom_sf"/>
</dbReference>
<evidence type="ECO:0000256" key="7">
    <source>
        <dbReference type="ARBA" id="ARBA00023237"/>
    </source>
</evidence>
<dbReference type="RefSeq" id="WP_259123220.1">
    <property type="nucleotide sequence ID" value="NZ_JANUAE010000001.1"/>
</dbReference>
<dbReference type="SUPFAM" id="SSF56935">
    <property type="entry name" value="Porins"/>
    <property type="match status" value="1"/>
</dbReference>
<dbReference type="PANTHER" id="PTHR30069">
    <property type="entry name" value="TONB-DEPENDENT OUTER MEMBRANE RECEPTOR"/>
    <property type="match status" value="1"/>
</dbReference>
<comment type="similarity">
    <text evidence="8">Belongs to the TonB-dependent receptor family.</text>
</comment>
<dbReference type="InterPro" id="IPR023996">
    <property type="entry name" value="TonB-dep_OMP_SusC/RagA"/>
</dbReference>
<dbReference type="PROSITE" id="PS52016">
    <property type="entry name" value="TONB_DEPENDENT_REC_3"/>
    <property type="match status" value="1"/>
</dbReference>
<dbReference type="InterPro" id="IPR008969">
    <property type="entry name" value="CarboxyPept-like_regulatory"/>
</dbReference>
<dbReference type="InterPro" id="IPR039426">
    <property type="entry name" value="TonB-dep_rcpt-like"/>
</dbReference>
<keyword evidence="3 8" id="KW-1134">Transmembrane beta strand</keyword>
<organism evidence="11 12">
    <name type="scientific">Salinibacter ruber</name>
    <dbReference type="NCBI Taxonomy" id="146919"/>
    <lineage>
        <taxon>Bacteria</taxon>
        <taxon>Pseudomonadati</taxon>
        <taxon>Rhodothermota</taxon>
        <taxon>Rhodothermia</taxon>
        <taxon>Rhodothermales</taxon>
        <taxon>Salinibacteraceae</taxon>
        <taxon>Salinibacter</taxon>
    </lineage>
</organism>
<evidence type="ECO:0000313" key="12">
    <source>
        <dbReference type="Proteomes" id="UP001155057"/>
    </source>
</evidence>
<dbReference type="GO" id="GO:0015344">
    <property type="term" value="F:siderophore uptake transmembrane transporter activity"/>
    <property type="evidence" value="ECO:0007669"/>
    <property type="project" value="TreeGrafter"/>
</dbReference>
<dbReference type="Pfam" id="PF13715">
    <property type="entry name" value="CarbopepD_reg_2"/>
    <property type="match status" value="1"/>
</dbReference>
<dbReference type="GO" id="GO:0044718">
    <property type="term" value="P:siderophore transmembrane transport"/>
    <property type="evidence" value="ECO:0007669"/>
    <property type="project" value="TreeGrafter"/>
</dbReference>
<evidence type="ECO:0000313" key="11">
    <source>
        <dbReference type="EMBL" id="MCS3708623.1"/>
    </source>
</evidence>
<name>A0A9X2Q4S6_9BACT</name>
<evidence type="ECO:0000256" key="9">
    <source>
        <dbReference type="SAM" id="SignalP"/>
    </source>
</evidence>
<comment type="subcellular location">
    <subcellularLocation>
        <location evidence="1 8">Cell outer membrane</location>
        <topology evidence="1 8">Multi-pass membrane protein</topology>
    </subcellularLocation>
</comment>
<dbReference type="PANTHER" id="PTHR30069:SF53">
    <property type="entry name" value="COLICIN I RECEPTOR-RELATED"/>
    <property type="match status" value="1"/>
</dbReference>
<dbReference type="Gene3D" id="2.40.170.20">
    <property type="entry name" value="TonB-dependent receptor, beta-barrel domain"/>
    <property type="match status" value="1"/>
</dbReference>
<dbReference type="NCBIfam" id="TIGR04056">
    <property type="entry name" value="OMP_RagA_SusC"/>
    <property type="match status" value="1"/>
</dbReference>
<keyword evidence="6 8" id="KW-0472">Membrane</keyword>
<evidence type="ECO:0000256" key="2">
    <source>
        <dbReference type="ARBA" id="ARBA00022448"/>
    </source>
</evidence>
<evidence type="ECO:0000256" key="3">
    <source>
        <dbReference type="ARBA" id="ARBA00022452"/>
    </source>
</evidence>
<protein>
    <submittedName>
        <fullName evidence="11">TonB-linked SusC/RagA family outer membrane protein</fullName>
    </submittedName>
</protein>
<reference evidence="11" key="1">
    <citation type="submission" date="2022-08" db="EMBL/GenBank/DDBJ databases">
        <title>Genomic Encyclopedia of Type Strains, Phase V (KMG-V): Genome sequencing to study the core and pangenomes of soil and plant-associated prokaryotes.</title>
        <authorList>
            <person name="Whitman W."/>
        </authorList>
    </citation>
    <scope>NUCLEOTIDE SEQUENCE</scope>
    <source>
        <strain evidence="11">SP3049</strain>
    </source>
</reference>